<protein>
    <recommendedName>
        <fullName evidence="3">histidine kinase</fullName>
        <ecNumber evidence="3">2.7.13.3</ecNumber>
    </recommendedName>
</protein>
<evidence type="ECO:0000256" key="3">
    <source>
        <dbReference type="ARBA" id="ARBA00012438"/>
    </source>
</evidence>
<keyword evidence="8" id="KW-0472">Membrane</keyword>
<keyword evidence="12" id="KW-1185">Reference proteome</keyword>
<comment type="catalytic activity">
    <reaction evidence="1">
        <text>ATP + protein L-histidine = ADP + protein N-phospho-L-histidine.</text>
        <dbReference type="EC" id="2.7.13.3"/>
    </reaction>
</comment>
<evidence type="ECO:0000313" key="12">
    <source>
        <dbReference type="Proteomes" id="UP001476583"/>
    </source>
</evidence>
<evidence type="ECO:0000256" key="7">
    <source>
        <dbReference type="SAM" id="MobiDB-lite"/>
    </source>
</evidence>
<dbReference type="InterPro" id="IPR005467">
    <property type="entry name" value="His_kinase_dom"/>
</dbReference>
<evidence type="ECO:0000313" key="11">
    <source>
        <dbReference type="EMBL" id="WXL27506.1"/>
    </source>
</evidence>
<feature type="domain" description="HAMP" evidence="10">
    <location>
        <begin position="180"/>
        <end position="232"/>
    </location>
</feature>
<dbReference type="Pfam" id="PF02518">
    <property type="entry name" value="HATPase_c"/>
    <property type="match status" value="1"/>
</dbReference>
<dbReference type="PROSITE" id="PS50109">
    <property type="entry name" value="HIS_KIN"/>
    <property type="match status" value="1"/>
</dbReference>
<dbReference type="SUPFAM" id="SSF55874">
    <property type="entry name" value="ATPase domain of HSP90 chaperone/DNA topoisomerase II/histidine kinase"/>
    <property type="match status" value="1"/>
</dbReference>
<keyword evidence="5" id="KW-0808">Transferase</keyword>
<dbReference type="SMART" id="SM00388">
    <property type="entry name" value="HisKA"/>
    <property type="match status" value="1"/>
</dbReference>
<evidence type="ECO:0000256" key="6">
    <source>
        <dbReference type="ARBA" id="ARBA00022777"/>
    </source>
</evidence>
<proteinExistence type="predicted"/>
<dbReference type="SMART" id="SM00304">
    <property type="entry name" value="HAMP"/>
    <property type="match status" value="1"/>
</dbReference>
<evidence type="ECO:0000256" key="2">
    <source>
        <dbReference type="ARBA" id="ARBA00004370"/>
    </source>
</evidence>
<evidence type="ECO:0000259" key="9">
    <source>
        <dbReference type="PROSITE" id="PS50109"/>
    </source>
</evidence>
<feature type="transmembrane region" description="Helical" evidence="8">
    <location>
        <begin position="15"/>
        <end position="34"/>
    </location>
</feature>
<dbReference type="InterPro" id="IPR004358">
    <property type="entry name" value="Sig_transdc_His_kin-like_C"/>
</dbReference>
<feature type="compositionally biased region" description="Basic and acidic residues" evidence="7">
    <location>
        <begin position="524"/>
        <end position="541"/>
    </location>
</feature>
<dbReference type="Gene3D" id="3.30.565.10">
    <property type="entry name" value="Histidine kinase-like ATPase, C-terminal domain"/>
    <property type="match status" value="1"/>
</dbReference>
<dbReference type="Gene3D" id="6.10.340.10">
    <property type="match status" value="1"/>
</dbReference>
<evidence type="ECO:0000256" key="4">
    <source>
        <dbReference type="ARBA" id="ARBA00022553"/>
    </source>
</evidence>
<accession>A0ABZ2RN26</accession>
<keyword evidence="4" id="KW-0597">Phosphoprotein</keyword>
<dbReference type="InterPro" id="IPR003594">
    <property type="entry name" value="HATPase_dom"/>
</dbReference>
<keyword evidence="11" id="KW-0067">ATP-binding</keyword>
<keyword evidence="11" id="KW-0547">Nucleotide-binding</keyword>
<evidence type="ECO:0000259" key="10">
    <source>
        <dbReference type="PROSITE" id="PS50885"/>
    </source>
</evidence>
<dbReference type="Pfam" id="PF00512">
    <property type="entry name" value="HisKA"/>
    <property type="match status" value="1"/>
</dbReference>
<organism evidence="11 12">
    <name type="scientific">Ectopseudomonas mendocina</name>
    <name type="common">Pseudomonas mendocina</name>
    <dbReference type="NCBI Taxonomy" id="300"/>
    <lineage>
        <taxon>Bacteria</taxon>
        <taxon>Pseudomonadati</taxon>
        <taxon>Pseudomonadota</taxon>
        <taxon>Gammaproteobacteria</taxon>
        <taxon>Pseudomonadales</taxon>
        <taxon>Pseudomonadaceae</taxon>
        <taxon>Ectopseudomonas</taxon>
    </lineage>
</organism>
<dbReference type="PRINTS" id="PR00344">
    <property type="entry name" value="BCTRLSENSOR"/>
</dbReference>
<name>A0ABZ2RN26_ECTME</name>
<dbReference type="PROSITE" id="PS50885">
    <property type="entry name" value="HAMP"/>
    <property type="match status" value="1"/>
</dbReference>
<feature type="transmembrane region" description="Helical" evidence="8">
    <location>
        <begin position="156"/>
        <end position="175"/>
    </location>
</feature>
<dbReference type="InterPro" id="IPR003661">
    <property type="entry name" value="HisK_dim/P_dom"/>
</dbReference>
<reference evidence="11 12" key="1">
    <citation type="submission" date="2024-03" db="EMBL/GenBank/DDBJ databases">
        <title>Complete genome of BD2.</title>
        <authorList>
            <person name="Cao G."/>
        </authorList>
    </citation>
    <scope>NUCLEOTIDE SEQUENCE [LARGE SCALE GENOMIC DNA]</scope>
    <source>
        <strain evidence="11 12">BD2</strain>
    </source>
</reference>
<keyword evidence="8" id="KW-0812">Transmembrane</keyword>
<dbReference type="Proteomes" id="UP001476583">
    <property type="component" value="Chromosome"/>
</dbReference>
<dbReference type="SUPFAM" id="SSF158472">
    <property type="entry name" value="HAMP domain-like"/>
    <property type="match status" value="1"/>
</dbReference>
<dbReference type="PANTHER" id="PTHR43047">
    <property type="entry name" value="TWO-COMPONENT HISTIDINE PROTEIN KINASE"/>
    <property type="match status" value="1"/>
</dbReference>
<dbReference type="CDD" id="cd16922">
    <property type="entry name" value="HATPase_EvgS-ArcB-TorS-like"/>
    <property type="match status" value="1"/>
</dbReference>
<keyword evidence="6" id="KW-0418">Kinase</keyword>
<dbReference type="SUPFAM" id="SSF47384">
    <property type="entry name" value="Homodimeric domain of signal transducing histidine kinase"/>
    <property type="match status" value="1"/>
</dbReference>
<dbReference type="Gene3D" id="1.10.287.130">
    <property type="match status" value="1"/>
</dbReference>
<dbReference type="EMBL" id="CP148074">
    <property type="protein sequence ID" value="WXL27506.1"/>
    <property type="molecule type" value="Genomic_DNA"/>
</dbReference>
<dbReference type="EC" id="2.7.13.3" evidence="3"/>
<comment type="subcellular location">
    <subcellularLocation>
        <location evidence="2">Membrane</location>
    </subcellularLocation>
</comment>
<evidence type="ECO:0000256" key="1">
    <source>
        <dbReference type="ARBA" id="ARBA00000085"/>
    </source>
</evidence>
<keyword evidence="8" id="KW-1133">Transmembrane helix</keyword>
<feature type="domain" description="Histidine kinase" evidence="9">
    <location>
        <begin position="261"/>
        <end position="483"/>
    </location>
</feature>
<dbReference type="CDD" id="cd00082">
    <property type="entry name" value="HisKA"/>
    <property type="match status" value="1"/>
</dbReference>
<dbReference type="GO" id="GO:0005524">
    <property type="term" value="F:ATP binding"/>
    <property type="evidence" value="ECO:0007669"/>
    <property type="project" value="UniProtKB-KW"/>
</dbReference>
<feature type="region of interest" description="Disordered" evidence="7">
    <location>
        <begin position="509"/>
        <end position="541"/>
    </location>
</feature>
<dbReference type="CDD" id="cd06225">
    <property type="entry name" value="HAMP"/>
    <property type="match status" value="1"/>
</dbReference>
<dbReference type="InterPro" id="IPR003660">
    <property type="entry name" value="HAMP_dom"/>
</dbReference>
<dbReference type="InterPro" id="IPR036890">
    <property type="entry name" value="HATPase_C_sf"/>
</dbReference>
<dbReference type="PANTHER" id="PTHR43047:SF71">
    <property type="entry name" value="HISTIDINE KINASE CONTAINING CHEY-HOMOLOGOUS RECEIVER DOMAIN-RELATED"/>
    <property type="match status" value="1"/>
</dbReference>
<dbReference type="SMART" id="SM00387">
    <property type="entry name" value="HATPase_c"/>
    <property type="match status" value="1"/>
</dbReference>
<gene>
    <name evidence="11" type="ORF">WG219_08645</name>
</gene>
<dbReference type="Pfam" id="PF00672">
    <property type="entry name" value="HAMP"/>
    <property type="match status" value="1"/>
</dbReference>
<dbReference type="InterPro" id="IPR036097">
    <property type="entry name" value="HisK_dim/P_sf"/>
</dbReference>
<sequence>MTLIRGWGIHAQTQLISLGPALVLTVLLCSFFAITRLHDLREERLHYGQQIASQLARTSTIGLVEHNPEMLDLVIQGTLQSSPQIRFLELRDGAGKLLHYAEQPVSTDIARRQVEIFRAQTLKPEASNNPDAKSNVIGQVIVGMSNDDFTSRQNEILLKAVLLALFAMLLTFFLARSLARHLSQPLSAMGKAVNAIQAGDYHSHLPEVGNGELASLARHINNLAMGLSFASEEQQRAMSLLIQAREQAELANRAKSDFLAMMSHELRTPMNGVLGMLQLLETTDLSPEQREYTILAKESTEHLLKIFNDMLDFSRIERGAFELERIHFSLTELLHNSIQLFQHNAQQRGLKLNLEMQDGMESLYTQGDPTRIRQILINLIGNALKFTEKGSISLQCSYQVLDKDVLWLTCSVHDSGIGIPAERLSKIFDPFQQADTSISRRYGGTGLGLPIARSLAERMGGTLRATSLEGQGSVFTLELPLICAHIEGSMCIQATPASAQTQAIPVSIQKDGNRLPPSAEADEQPIHDLHESSDHSSARLQ</sequence>
<evidence type="ECO:0000256" key="5">
    <source>
        <dbReference type="ARBA" id="ARBA00022679"/>
    </source>
</evidence>
<evidence type="ECO:0000256" key="8">
    <source>
        <dbReference type="SAM" id="Phobius"/>
    </source>
</evidence>